<feature type="transmembrane region" description="Helical" evidence="1">
    <location>
        <begin position="386"/>
        <end position="404"/>
    </location>
</feature>
<feature type="transmembrane region" description="Helical" evidence="1">
    <location>
        <begin position="286"/>
        <end position="304"/>
    </location>
</feature>
<keyword evidence="1" id="KW-0472">Membrane</keyword>
<comment type="caution">
    <text evidence="2">The sequence shown here is derived from an EMBL/GenBank/DDBJ whole genome shotgun (WGS) entry which is preliminary data.</text>
</comment>
<name>A0A840HRP6_9SPHN</name>
<feature type="transmembrane region" description="Helical" evidence="1">
    <location>
        <begin position="352"/>
        <end position="374"/>
    </location>
</feature>
<dbReference type="RefSeq" id="WP_184474466.1">
    <property type="nucleotide sequence ID" value="NZ_JACHOV010000003.1"/>
</dbReference>
<feature type="transmembrane region" description="Helical" evidence="1">
    <location>
        <begin position="75"/>
        <end position="100"/>
    </location>
</feature>
<protein>
    <recommendedName>
        <fullName evidence="4">Glycosyltransferase RgtA/B/C/D-like domain-containing protein</fullName>
    </recommendedName>
</protein>
<evidence type="ECO:0000313" key="2">
    <source>
        <dbReference type="EMBL" id="MBB4640615.1"/>
    </source>
</evidence>
<proteinExistence type="predicted"/>
<reference evidence="2 3" key="1">
    <citation type="submission" date="2020-08" db="EMBL/GenBank/DDBJ databases">
        <title>Genomic Encyclopedia of Type Strains, Phase IV (KMG-IV): sequencing the most valuable type-strain genomes for metagenomic binning, comparative biology and taxonomic classification.</title>
        <authorList>
            <person name="Goeker M."/>
        </authorList>
    </citation>
    <scope>NUCLEOTIDE SEQUENCE [LARGE SCALE GENOMIC DNA]</scope>
    <source>
        <strain evidence="2 3">DSM 7465</strain>
    </source>
</reference>
<organism evidence="2 3">
    <name type="scientific">Rhizorhapis suberifaciens</name>
    <name type="common">corky root of lettuce</name>
    <dbReference type="NCBI Taxonomy" id="13656"/>
    <lineage>
        <taxon>Bacteria</taxon>
        <taxon>Pseudomonadati</taxon>
        <taxon>Pseudomonadota</taxon>
        <taxon>Alphaproteobacteria</taxon>
        <taxon>Sphingomonadales</taxon>
        <taxon>Sphingomonadaceae</taxon>
        <taxon>Rhizorhapis</taxon>
    </lineage>
</organism>
<dbReference type="AlphaFoldDB" id="A0A840HRP6"/>
<evidence type="ECO:0000256" key="1">
    <source>
        <dbReference type="SAM" id="Phobius"/>
    </source>
</evidence>
<keyword evidence="1" id="KW-0812">Transmembrane</keyword>
<feature type="transmembrane region" description="Helical" evidence="1">
    <location>
        <begin position="7"/>
        <end position="25"/>
    </location>
</feature>
<keyword evidence="1" id="KW-1133">Transmembrane helix</keyword>
<sequence>MSRGVHLHLWLVSGLILLTLMRYGIEAFAAHPWTMADDARQFLTWGARISNPAAMPGNLLADYWQQTAPPLYRGLLYAADGLGVGPVLLSKLLAFPLILFSGGMAWRLSRCFADDPRLQTFATLCIMAAIIHNDSIFSGTPRAFASPIILVTMLGIATQRHGLTVAGLLTSSILYPAPAITGLGIFALQLLRWRFPLRLALSWRAITLLGGTAMLVLGAGLYFKAGLRSWGPTLSLDEARHIFGLATTDGRSSIVGPEGDIAWICSPRIGFLPAIVNCQGNWDPRLLLNACLTIVPMISLWIACGREWKRLGTGQAKVDPVWRLFPNSLVSSLICYVFAAQFAFAFHLPARYSQPVLLIMGSLALGLWIGRFWVRIENRLACSRPVIRSGLLGMFILVGLAIFATPKMRLKHPHHTDLIALIASTPPNTVIAGVSDDLDMVPAETGRAILASPEHDIPYHRRYHRESQARLRASMLMGQLTHSTAMAAYVRQYKVDLLVFDRRFLETGMLPESYRSVLRPPHRSSPSLDGIAALRADSCRVIETRQWVAIFTTCI</sequence>
<feature type="transmembrane region" description="Helical" evidence="1">
    <location>
        <begin position="203"/>
        <end position="223"/>
    </location>
</feature>
<feature type="transmembrane region" description="Helical" evidence="1">
    <location>
        <begin position="143"/>
        <end position="161"/>
    </location>
</feature>
<feature type="transmembrane region" description="Helical" evidence="1">
    <location>
        <begin position="173"/>
        <end position="191"/>
    </location>
</feature>
<feature type="transmembrane region" description="Helical" evidence="1">
    <location>
        <begin position="324"/>
        <end position="346"/>
    </location>
</feature>
<accession>A0A840HRP6</accession>
<evidence type="ECO:0000313" key="3">
    <source>
        <dbReference type="Proteomes" id="UP000575068"/>
    </source>
</evidence>
<evidence type="ECO:0008006" key="4">
    <source>
        <dbReference type="Google" id="ProtNLM"/>
    </source>
</evidence>
<gene>
    <name evidence="2" type="ORF">HNQ99_000908</name>
</gene>
<dbReference type="Proteomes" id="UP000575068">
    <property type="component" value="Unassembled WGS sequence"/>
</dbReference>
<keyword evidence="3" id="KW-1185">Reference proteome</keyword>
<dbReference type="EMBL" id="JACHOV010000003">
    <property type="protein sequence ID" value="MBB4640615.1"/>
    <property type="molecule type" value="Genomic_DNA"/>
</dbReference>